<accession>A0A367Y916</accession>
<dbReference type="EMBL" id="QORO01000001">
    <property type="protein sequence ID" value="RCK61542.1"/>
    <property type="molecule type" value="Genomic_DNA"/>
</dbReference>
<dbReference type="Proteomes" id="UP000253508">
    <property type="component" value="Unassembled WGS sequence"/>
</dbReference>
<evidence type="ECO:0000313" key="2">
    <source>
        <dbReference type="Proteomes" id="UP000253508"/>
    </source>
</evidence>
<dbReference type="OrthoDB" id="4773831at2"/>
<protein>
    <submittedName>
        <fullName evidence="1">Uncharacterized protein</fullName>
    </submittedName>
</protein>
<gene>
    <name evidence="1" type="ORF">DTO57_02590</name>
</gene>
<sequence>MRLDKAAAASLIDELALLRKNDGFIQRRLTRTPIVDEVLRHSLEEPFERLKSRFISAIHSLEEPGEAELLLDIFALSPETEGVTRLQQRRQIHGRKINRKTDTVASREEAALSHLHSRLVMGTYAQSPLVLHVPEMHGGIVYEHTATMIIVEDKKWRRTLEHYRFANMHGELDYVTVSRSHDAWIDVLKGGDFKVNPRPVPGAGWNDHFWHLNAEHTATEPMRYGEVYDLRFHLEPEGDDDAQDPIKLASRAFHQRSLLASIEVKFIGQKPRLVWKFEQVSPFARPTEANEYNAVTLDERGVATLRMRDVHGGLFSGISWDW</sequence>
<dbReference type="RefSeq" id="WP_114116646.1">
    <property type="nucleotide sequence ID" value="NZ_BMHU01000001.1"/>
</dbReference>
<evidence type="ECO:0000313" key="1">
    <source>
        <dbReference type="EMBL" id="RCK61542.1"/>
    </source>
</evidence>
<comment type="caution">
    <text evidence="1">The sequence shown here is derived from an EMBL/GenBank/DDBJ whole genome shotgun (WGS) entry which is preliminary data.</text>
</comment>
<proteinExistence type="predicted"/>
<keyword evidence="2" id="KW-1185">Reference proteome</keyword>
<organism evidence="1 2">
    <name type="scientific">Microbacterium sorbitolivorans</name>
    <dbReference type="NCBI Taxonomy" id="1867410"/>
    <lineage>
        <taxon>Bacteria</taxon>
        <taxon>Bacillati</taxon>
        <taxon>Actinomycetota</taxon>
        <taxon>Actinomycetes</taxon>
        <taxon>Micrococcales</taxon>
        <taxon>Microbacteriaceae</taxon>
        <taxon>Microbacterium</taxon>
    </lineage>
</organism>
<reference evidence="1 2" key="1">
    <citation type="submission" date="2018-07" db="EMBL/GenBank/DDBJ databases">
        <title>Microbacterium endoborsara sp. nov., a novel actinobacterium isolated from Borszczowia aralocaspica.</title>
        <authorList>
            <person name="An D."/>
        </authorList>
    </citation>
    <scope>NUCLEOTIDE SEQUENCE [LARGE SCALE GENOMIC DNA]</scope>
    <source>
        <strain evidence="1 2">C1.15228</strain>
    </source>
</reference>
<dbReference type="AlphaFoldDB" id="A0A367Y916"/>
<name>A0A367Y916_9MICO</name>